<protein>
    <submittedName>
        <fullName evidence="3">DUF3298 and DUF4163 domain-containing protein</fullName>
    </submittedName>
</protein>
<evidence type="ECO:0000259" key="2">
    <source>
        <dbReference type="Pfam" id="PF13739"/>
    </source>
</evidence>
<dbReference type="KEGG" id="qdo:H9Q78_02400"/>
<dbReference type="Pfam" id="PF13739">
    <property type="entry name" value="PdaC"/>
    <property type="match status" value="1"/>
</dbReference>
<evidence type="ECO:0000313" key="3">
    <source>
        <dbReference type="EMBL" id="QNM06038.1"/>
    </source>
</evidence>
<dbReference type="Gene3D" id="3.90.640.20">
    <property type="entry name" value="Heat-shock cognate protein, ATPase"/>
    <property type="match status" value="1"/>
</dbReference>
<dbReference type="EMBL" id="CP060634">
    <property type="protein sequence ID" value="QNM06038.1"/>
    <property type="molecule type" value="Genomic_DNA"/>
</dbReference>
<dbReference type="RefSeq" id="WP_249303406.1">
    <property type="nucleotide sequence ID" value="NZ_CP060634.1"/>
</dbReference>
<sequence>MQTIEQRTLEDTMYLGQIPVFVYQIHYPFFVTTCNEAAARAINEYYAQAAKKAEKHCRTVLYKQAAENAKYIPFNSPPFNSYTFDVSYKVTFNTGCLTSLYMDTYLFMGGAHGETTRTSDTWNFNTGMKLRLNDFYPLNFVTLHSLQKNLEKQVEERLKITPSSYFDNYSSLIQNTFNPNSFYLQPDGLVIYFQQYDIAPYSTGTPEFSVPSAI</sequence>
<feature type="domain" description="Deacetylase PdaC" evidence="2">
    <location>
        <begin position="20"/>
        <end position="114"/>
    </location>
</feature>
<organism evidence="3 4">
    <name type="scientific">Qiania dongpingensis</name>
    <dbReference type="NCBI Taxonomy" id="2763669"/>
    <lineage>
        <taxon>Bacteria</taxon>
        <taxon>Bacillati</taxon>
        <taxon>Bacillota</taxon>
        <taxon>Clostridia</taxon>
        <taxon>Lachnospirales</taxon>
        <taxon>Lachnospiraceae</taxon>
        <taxon>Qiania</taxon>
    </lineage>
</organism>
<dbReference type="InterPro" id="IPR037126">
    <property type="entry name" value="PdaC/RsiV-like_sf"/>
</dbReference>
<gene>
    <name evidence="3" type="ORF">H9Q78_02400</name>
</gene>
<evidence type="ECO:0000259" key="1">
    <source>
        <dbReference type="Pfam" id="PF11738"/>
    </source>
</evidence>
<name>A0A7G9G5F6_9FIRM</name>
<dbReference type="InterPro" id="IPR025303">
    <property type="entry name" value="PdaC"/>
</dbReference>
<reference evidence="3 4" key="1">
    <citation type="submission" date="2020-08" db="EMBL/GenBank/DDBJ databases">
        <authorList>
            <person name="Liu C."/>
            <person name="Sun Q."/>
        </authorList>
    </citation>
    <scope>NUCLEOTIDE SEQUENCE [LARGE SCALE GENOMIC DNA]</scope>
    <source>
        <strain evidence="3 4">NSJ-38</strain>
    </source>
</reference>
<evidence type="ECO:0000313" key="4">
    <source>
        <dbReference type="Proteomes" id="UP000515823"/>
    </source>
</evidence>
<accession>A0A7G9G5F6</accession>
<proteinExistence type="predicted"/>
<dbReference type="InterPro" id="IPR021729">
    <property type="entry name" value="DUF3298"/>
</dbReference>
<dbReference type="Pfam" id="PF11738">
    <property type="entry name" value="DUF3298"/>
    <property type="match status" value="1"/>
</dbReference>
<feature type="domain" description="DUF3298" evidence="1">
    <location>
        <begin position="143"/>
        <end position="211"/>
    </location>
</feature>
<dbReference type="Gene3D" id="3.30.565.40">
    <property type="entry name" value="Fervidobacterium nodosum Rt17-B1 like"/>
    <property type="match status" value="1"/>
</dbReference>
<dbReference type="Proteomes" id="UP000515823">
    <property type="component" value="Chromosome"/>
</dbReference>
<keyword evidence="4" id="KW-1185">Reference proteome</keyword>
<dbReference type="AlphaFoldDB" id="A0A7G9G5F6"/>